<evidence type="ECO:0000313" key="2">
    <source>
        <dbReference type="EMBL" id="TNV73250.1"/>
    </source>
</evidence>
<feature type="compositionally biased region" description="Polar residues" evidence="1">
    <location>
        <begin position="550"/>
        <end position="567"/>
    </location>
</feature>
<feature type="region of interest" description="Disordered" evidence="1">
    <location>
        <begin position="467"/>
        <end position="567"/>
    </location>
</feature>
<name>A0A8J8SWH7_HALGN</name>
<proteinExistence type="predicted"/>
<feature type="compositionally biased region" description="Polar residues" evidence="1">
    <location>
        <begin position="232"/>
        <end position="246"/>
    </location>
</feature>
<feature type="compositionally biased region" description="Polar residues" evidence="1">
    <location>
        <begin position="254"/>
        <end position="275"/>
    </location>
</feature>
<comment type="caution">
    <text evidence="2">The sequence shown here is derived from an EMBL/GenBank/DDBJ whole genome shotgun (WGS) entry which is preliminary data.</text>
</comment>
<protein>
    <submittedName>
        <fullName evidence="2">Uncharacterized protein</fullName>
    </submittedName>
</protein>
<dbReference type="EMBL" id="RRYP01019426">
    <property type="protein sequence ID" value="TNV73250.1"/>
    <property type="molecule type" value="Genomic_DNA"/>
</dbReference>
<accession>A0A8J8SWH7</accession>
<feature type="compositionally biased region" description="Polar residues" evidence="1">
    <location>
        <begin position="481"/>
        <end position="490"/>
    </location>
</feature>
<gene>
    <name evidence="2" type="ORF">FGO68_gene15750</name>
</gene>
<feature type="compositionally biased region" description="Low complexity" evidence="1">
    <location>
        <begin position="215"/>
        <end position="225"/>
    </location>
</feature>
<keyword evidence="3" id="KW-1185">Reference proteome</keyword>
<dbReference type="Proteomes" id="UP000785679">
    <property type="component" value="Unassembled WGS sequence"/>
</dbReference>
<feature type="region of interest" description="Disordered" evidence="1">
    <location>
        <begin position="119"/>
        <end position="289"/>
    </location>
</feature>
<organism evidence="2 3">
    <name type="scientific">Halteria grandinella</name>
    <dbReference type="NCBI Taxonomy" id="5974"/>
    <lineage>
        <taxon>Eukaryota</taxon>
        <taxon>Sar</taxon>
        <taxon>Alveolata</taxon>
        <taxon>Ciliophora</taxon>
        <taxon>Intramacronucleata</taxon>
        <taxon>Spirotrichea</taxon>
        <taxon>Stichotrichia</taxon>
        <taxon>Sporadotrichida</taxon>
        <taxon>Halteriidae</taxon>
        <taxon>Halteria</taxon>
    </lineage>
</organism>
<feature type="region of interest" description="Disordered" evidence="1">
    <location>
        <begin position="72"/>
        <end position="99"/>
    </location>
</feature>
<feature type="compositionally biased region" description="Polar residues" evidence="1">
    <location>
        <begin position="164"/>
        <end position="177"/>
    </location>
</feature>
<sequence>MAKVHRTLIMLEKNKYLQPHLSGTVESLVEYLKQLYPTSNQSVISKLSHDPDSKYSLASNRGALLLSSNLHNNDGDSSDDTSSKVSWKTTTTGGLMVTSNKHNNRHEQQMAMAGLIAQRNSQHDEGIQEAEREHDEDEESPIKKKMPMIQLEVPSSDSSRRINSRTTSGVTQGGKKNNSYHRGDHHQKPQQIRRTPSQINEENNNKEHSQTRMLIQSSINNSSIQGKRGSQEAKNNASIETLQKPTQVAPKEQFFSTRAQLQNSKSRKSNYSQQPKPVDVTAHPSELRPKELERMFSGSEEEGGETPYSASQVTTGQWRHNMHKKTHSQVQEAQFRYSTQYPEAIRQQSQSTTHSPLSRYKRTPQEDQVLQDMMLVRRSHQNPSLNQSRPYTTALNPRPVMIKERRQESARNLEKVDDMAMPILAGTNNTISPKGKIKNVLRHSQQYDRGSSQTRVVLSSNPGQTLLANSYYHHNPKKPLNPSNRYSSNGKGELPPKNARMNSIGADSNDERKRHNSSGLGHHNQSPPNKWVKQIKKASVPRPIEGANHGESQSSRQTNLTFNIILR</sequence>
<reference evidence="2" key="1">
    <citation type="submission" date="2019-06" db="EMBL/GenBank/DDBJ databases">
        <authorList>
            <person name="Zheng W."/>
        </authorList>
    </citation>
    <scope>NUCLEOTIDE SEQUENCE</scope>
    <source>
        <strain evidence="2">QDHG01</strain>
    </source>
</reference>
<feature type="compositionally biased region" description="Basic and acidic residues" evidence="1">
    <location>
        <begin position="121"/>
        <end position="133"/>
    </location>
</feature>
<evidence type="ECO:0000256" key="1">
    <source>
        <dbReference type="SAM" id="MobiDB-lite"/>
    </source>
</evidence>
<feature type="compositionally biased region" description="Polar residues" evidence="1">
    <location>
        <begin position="189"/>
        <end position="202"/>
    </location>
</feature>
<feature type="compositionally biased region" description="Polar residues" evidence="1">
    <location>
        <begin position="517"/>
        <end position="528"/>
    </location>
</feature>
<feature type="compositionally biased region" description="Low complexity" evidence="1">
    <location>
        <begin position="83"/>
        <end position="94"/>
    </location>
</feature>
<dbReference type="AlphaFoldDB" id="A0A8J8SWH7"/>
<evidence type="ECO:0000313" key="3">
    <source>
        <dbReference type="Proteomes" id="UP000785679"/>
    </source>
</evidence>